<feature type="transmembrane region" description="Helical" evidence="6">
    <location>
        <begin position="210"/>
        <end position="236"/>
    </location>
</feature>
<protein>
    <recommendedName>
        <fullName evidence="9">Zinc/iron permease</fullName>
    </recommendedName>
</protein>
<dbReference type="InterPro" id="IPR003689">
    <property type="entry name" value="ZIP"/>
</dbReference>
<evidence type="ECO:0000256" key="1">
    <source>
        <dbReference type="ARBA" id="ARBA00004141"/>
    </source>
</evidence>
<evidence type="ECO:0000256" key="2">
    <source>
        <dbReference type="ARBA" id="ARBA00022692"/>
    </source>
</evidence>
<evidence type="ECO:0008006" key="9">
    <source>
        <dbReference type="Google" id="ProtNLM"/>
    </source>
</evidence>
<evidence type="ECO:0000256" key="4">
    <source>
        <dbReference type="ARBA" id="ARBA00023136"/>
    </source>
</evidence>
<feature type="transmembrane region" description="Helical" evidence="6">
    <location>
        <begin position="98"/>
        <end position="117"/>
    </location>
</feature>
<feature type="transmembrane region" description="Helical" evidence="6">
    <location>
        <begin position="273"/>
        <end position="293"/>
    </location>
</feature>
<feature type="region of interest" description="Disordered" evidence="5">
    <location>
        <begin position="128"/>
        <end position="173"/>
    </location>
</feature>
<feature type="transmembrane region" description="Helical" evidence="6">
    <location>
        <begin position="243"/>
        <end position="267"/>
    </location>
</feature>
<feature type="region of interest" description="Disordered" evidence="5">
    <location>
        <begin position="338"/>
        <end position="370"/>
    </location>
</feature>
<evidence type="ECO:0000256" key="5">
    <source>
        <dbReference type="SAM" id="MobiDB-lite"/>
    </source>
</evidence>
<sequence length="370" mass="39771">MPHRLLALVPEPIREKLVAVFSSTQFISFAIAFVASMGTFLGGLLVVIGVKVTNADPSSAATKRAMGVLQSFSGGVMLYITCFDLIPEGIEVLGAQETMLWMFVGVLLFGFLETMLFDHDHDDDHNTDGHTNGAVMATPDHDDNALSDQDAIPGSSSSKTGTDKPTKVAVSKQEKKDLMRTSLITFAALAMHNLPEGLGVYLSAMSDMRLGVQLAVAIMLHNIPEGMAVAIPLYAATGSPTKVLWWTLINGLAEPLGVVIGGVALHAYLTPFLLSRCLAAVGGIMLCISIHELQPTAIKYSGKVAASVSFFIGMFVCFCTLESVNVWFGGHSHGGHAHHHHADAHHDHGHHHVHHHDHGHGHTHHHGHHH</sequence>
<evidence type="ECO:0000256" key="6">
    <source>
        <dbReference type="SAM" id="Phobius"/>
    </source>
</evidence>
<proteinExistence type="predicted"/>
<keyword evidence="3 6" id="KW-1133">Transmembrane helix</keyword>
<dbReference type="PANTHER" id="PTHR11040">
    <property type="entry name" value="ZINC/IRON TRANSPORTER"/>
    <property type="match status" value="1"/>
</dbReference>
<feature type="transmembrane region" description="Helical" evidence="6">
    <location>
        <begin position="65"/>
        <end position="86"/>
    </location>
</feature>
<evidence type="ECO:0000313" key="7">
    <source>
        <dbReference type="EMBL" id="KAH6596095.1"/>
    </source>
</evidence>
<keyword evidence="8" id="KW-1185">Reference proteome</keyword>
<dbReference type="EMBL" id="JAFCIX010000249">
    <property type="protein sequence ID" value="KAH6596095.1"/>
    <property type="molecule type" value="Genomic_DNA"/>
</dbReference>
<name>A0ABQ8FCW0_9FUNG</name>
<dbReference type="Proteomes" id="UP001648503">
    <property type="component" value="Unassembled WGS sequence"/>
</dbReference>
<feature type="transmembrane region" description="Helical" evidence="6">
    <location>
        <begin position="26"/>
        <end position="53"/>
    </location>
</feature>
<evidence type="ECO:0000256" key="3">
    <source>
        <dbReference type="ARBA" id="ARBA00022989"/>
    </source>
</evidence>
<feature type="transmembrane region" description="Helical" evidence="6">
    <location>
        <begin position="183"/>
        <end position="204"/>
    </location>
</feature>
<organism evidence="7 8">
    <name type="scientific">Batrachochytrium salamandrivorans</name>
    <dbReference type="NCBI Taxonomy" id="1357716"/>
    <lineage>
        <taxon>Eukaryota</taxon>
        <taxon>Fungi</taxon>
        <taxon>Fungi incertae sedis</taxon>
        <taxon>Chytridiomycota</taxon>
        <taxon>Chytridiomycota incertae sedis</taxon>
        <taxon>Chytridiomycetes</taxon>
        <taxon>Rhizophydiales</taxon>
        <taxon>Rhizophydiales incertae sedis</taxon>
        <taxon>Batrachochytrium</taxon>
    </lineage>
</organism>
<feature type="transmembrane region" description="Helical" evidence="6">
    <location>
        <begin position="305"/>
        <end position="328"/>
    </location>
</feature>
<dbReference type="PANTHER" id="PTHR11040:SF210">
    <property type="entry name" value="ZINC-REGULATED TRANSPORTER 3"/>
    <property type="match status" value="1"/>
</dbReference>
<keyword evidence="2 6" id="KW-0812">Transmembrane</keyword>
<keyword evidence="4 6" id="KW-0472">Membrane</keyword>
<comment type="subcellular location">
    <subcellularLocation>
        <location evidence="1">Membrane</location>
        <topology evidence="1">Multi-pass membrane protein</topology>
    </subcellularLocation>
</comment>
<gene>
    <name evidence="7" type="ORF">BASA50_005392</name>
</gene>
<evidence type="ECO:0000313" key="8">
    <source>
        <dbReference type="Proteomes" id="UP001648503"/>
    </source>
</evidence>
<accession>A0ABQ8FCW0</accession>
<reference evidence="7 8" key="1">
    <citation type="submission" date="2021-02" db="EMBL/GenBank/DDBJ databases">
        <title>Variation within the Batrachochytrium salamandrivorans European outbreak.</title>
        <authorList>
            <person name="Kelly M."/>
            <person name="Pasmans F."/>
            <person name="Shea T.P."/>
            <person name="Munoz J.F."/>
            <person name="Carranza S."/>
            <person name="Cuomo C.A."/>
            <person name="Martel A."/>
        </authorList>
    </citation>
    <scope>NUCLEOTIDE SEQUENCE [LARGE SCALE GENOMIC DNA]</scope>
    <source>
        <strain evidence="7 8">AMFP18/2</strain>
    </source>
</reference>
<feature type="compositionally biased region" description="Basic and acidic residues" evidence="5">
    <location>
        <begin position="161"/>
        <end position="173"/>
    </location>
</feature>
<comment type="caution">
    <text evidence="7">The sequence shown here is derived from an EMBL/GenBank/DDBJ whole genome shotgun (WGS) entry which is preliminary data.</text>
</comment>
<dbReference type="Pfam" id="PF02535">
    <property type="entry name" value="Zip"/>
    <property type="match status" value="1"/>
</dbReference>